<evidence type="ECO:0000313" key="2">
    <source>
        <dbReference type="Proteomes" id="UP001215280"/>
    </source>
</evidence>
<reference evidence="1" key="1">
    <citation type="submission" date="2023-03" db="EMBL/GenBank/DDBJ databases">
        <title>Massive genome expansion in bonnet fungi (Mycena s.s.) driven by repeated elements and novel gene families across ecological guilds.</title>
        <authorList>
            <consortium name="Lawrence Berkeley National Laboratory"/>
            <person name="Harder C.B."/>
            <person name="Miyauchi S."/>
            <person name="Viragh M."/>
            <person name="Kuo A."/>
            <person name="Thoen E."/>
            <person name="Andreopoulos B."/>
            <person name="Lu D."/>
            <person name="Skrede I."/>
            <person name="Drula E."/>
            <person name="Henrissat B."/>
            <person name="Morin E."/>
            <person name="Kohler A."/>
            <person name="Barry K."/>
            <person name="LaButti K."/>
            <person name="Morin E."/>
            <person name="Salamov A."/>
            <person name="Lipzen A."/>
            <person name="Mereny Z."/>
            <person name="Hegedus B."/>
            <person name="Baldrian P."/>
            <person name="Stursova M."/>
            <person name="Weitz H."/>
            <person name="Taylor A."/>
            <person name="Grigoriev I.V."/>
            <person name="Nagy L.G."/>
            <person name="Martin F."/>
            <person name="Kauserud H."/>
        </authorList>
    </citation>
    <scope>NUCLEOTIDE SEQUENCE</scope>
    <source>
        <strain evidence="1">CBHHK188m</strain>
    </source>
</reference>
<protein>
    <submittedName>
        <fullName evidence="1">Uncharacterized protein</fullName>
    </submittedName>
</protein>
<dbReference type="EMBL" id="JARJLG010000040">
    <property type="protein sequence ID" value="KAJ7763538.1"/>
    <property type="molecule type" value="Genomic_DNA"/>
</dbReference>
<feature type="non-terminal residue" evidence="1">
    <location>
        <position position="1"/>
    </location>
</feature>
<comment type="caution">
    <text evidence="1">The sequence shown here is derived from an EMBL/GenBank/DDBJ whole genome shotgun (WGS) entry which is preliminary data.</text>
</comment>
<name>A0AAD7JIM6_9AGAR</name>
<proteinExistence type="predicted"/>
<sequence>TLVVTLPSTFAGAQLRFRHNGETFMADLSHASGLFTSVIAAYSGVASELAPLSSGYRLSLAYDILQPTTSRSGFPDMQTINQKLRQILGSWMEDTNDDDESCILHCLLRGKYERGSSSGRESLTGSDKHLMTSLVPLSGELGFNLHFAHV</sequence>
<accession>A0AAD7JIM6</accession>
<feature type="non-terminal residue" evidence="1">
    <location>
        <position position="150"/>
    </location>
</feature>
<dbReference type="Proteomes" id="UP001215280">
    <property type="component" value="Unassembled WGS sequence"/>
</dbReference>
<evidence type="ECO:0000313" key="1">
    <source>
        <dbReference type="EMBL" id="KAJ7763538.1"/>
    </source>
</evidence>
<keyword evidence="2" id="KW-1185">Reference proteome</keyword>
<organism evidence="1 2">
    <name type="scientific">Mycena maculata</name>
    <dbReference type="NCBI Taxonomy" id="230809"/>
    <lineage>
        <taxon>Eukaryota</taxon>
        <taxon>Fungi</taxon>
        <taxon>Dikarya</taxon>
        <taxon>Basidiomycota</taxon>
        <taxon>Agaricomycotina</taxon>
        <taxon>Agaricomycetes</taxon>
        <taxon>Agaricomycetidae</taxon>
        <taxon>Agaricales</taxon>
        <taxon>Marasmiineae</taxon>
        <taxon>Mycenaceae</taxon>
        <taxon>Mycena</taxon>
    </lineage>
</organism>
<gene>
    <name evidence="1" type="ORF">DFH07DRAFT_689447</name>
</gene>
<dbReference type="AlphaFoldDB" id="A0AAD7JIM6"/>